<keyword evidence="1" id="KW-0732">Signal</keyword>
<dbReference type="InterPro" id="IPR013783">
    <property type="entry name" value="Ig-like_fold"/>
</dbReference>
<proteinExistence type="predicted"/>
<accession>D5SM30</accession>
<dbReference type="AlphaFoldDB" id="D5SM30"/>
<keyword evidence="2" id="KW-0614">Plasmid</keyword>
<gene>
    <name evidence="2" type="ORF">SCLAV_p1491</name>
</gene>
<protein>
    <submittedName>
        <fullName evidence="2">Uncharacterized protein</fullName>
    </submittedName>
</protein>
<keyword evidence="3" id="KW-1185">Reference proteome</keyword>
<dbReference type="SUPFAM" id="SSF49373">
    <property type="entry name" value="Invasin/intimin cell-adhesion fragments"/>
    <property type="match status" value="1"/>
</dbReference>
<name>D5SM30_STRCL</name>
<dbReference type="RefSeq" id="WP_003963730.1">
    <property type="nucleotide sequence ID" value="NZ_CM000914.1"/>
</dbReference>
<feature type="chain" id="PRO_5003076117" evidence="1">
    <location>
        <begin position="33"/>
        <end position="146"/>
    </location>
</feature>
<dbReference type="Proteomes" id="UP000002357">
    <property type="component" value="Plasmid pSCL4"/>
</dbReference>
<dbReference type="GeneID" id="93734538"/>
<evidence type="ECO:0000256" key="1">
    <source>
        <dbReference type="SAM" id="SignalP"/>
    </source>
</evidence>
<dbReference type="EMBL" id="CM000914">
    <property type="protein sequence ID" value="EFG04973.2"/>
    <property type="molecule type" value="Genomic_DNA"/>
</dbReference>
<evidence type="ECO:0000313" key="2">
    <source>
        <dbReference type="EMBL" id="EFG04973.2"/>
    </source>
</evidence>
<sequence length="146" mass="14499">MIPTIRRRAGTALAAIALLAAGAALVPAPAAATGTPAAAERSAPAVTYLRAVAGDEQTVSTGRQVPQALTVKAMDGSFQPVRDVPVTFTTPGELTFPGGATTATVRTGADGTAQAPALTAGPAAGRFLVTAVVDRNAQTAFEITVS</sequence>
<feature type="signal peptide" evidence="1">
    <location>
        <begin position="1"/>
        <end position="32"/>
    </location>
</feature>
<evidence type="ECO:0000313" key="3">
    <source>
        <dbReference type="Proteomes" id="UP000002357"/>
    </source>
</evidence>
<dbReference type="Gene3D" id="2.60.40.10">
    <property type="entry name" value="Immunoglobulins"/>
    <property type="match status" value="1"/>
</dbReference>
<dbReference type="GO" id="GO:0005975">
    <property type="term" value="P:carbohydrate metabolic process"/>
    <property type="evidence" value="ECO:0007669"/>
    <property type="project" value="UniProtKB-ARBA"/>
</dbReference>
<organism evidence="2 3">
    <name type="scientific">Streptomyces clavuligerus</name>
    <dbReference type="NCBI Taxonomy" id="1901"/>
    <lineage>
        <taxon>Bacteria</taxon>
        <taxon>Bacillati</taxon>
        <taxon>Actinomycetota</taxon>
        <taxon>Actinomycetes</taxon>
        <taxon>Kitasatosporales</taxon>
        <taxon>Streptomycetaceae</taxon>
        <taxon>Streptomyces</taxon>
    </lineage>
</organism>
<geneLocation type="plasmid" evidence="2 3">
    <name>pSCL4</name>
</geneLocation>
<reference evidence="2 3" key="1">
    <citation type="journal article" date="2010" name="Genome Biol. Evol.">
        <title>The sequence of a 1.8-mb bacterial linear plasmid reveals a rich evolutionary reservoir of secondary metabolic pathways.</title>
        <authorList>
            <person name="Medema M.H."/>
            <person name="Trefzer A."/>
            <person name="Kovalchuk A."/>
            <person name="van den Berg M."/>
            <person name="Mueller U."/>
            <person name="Heijne W."/>
            <person name="Wu L."/>
            <person name="Alam M.T."/>
            <person name="Ronning C.M."/>
            <person name="Nierman W.C."/>
            <person name="Bovenberg R.A.L."/>
            <person name="Breitling R."/>
            <person name="Takano E."/>
        </authorList>
    </citation>
    <scope>NUCLEOTIDE SEQUENCE [LARGE SCALE GENOMIC DNA]</scope>
    <source>
        <strain evidence="3">ATCC 27064 / DSM 738 / JCM 4710 / NBRC 13307 / NCIMB 12785 / NRRL 3585 / VKM Ac-602</strain>
        <plasmid evidence="2">pSCL4</plasmid>
    </source>
</reference>
<dbReference type="InterPro" id="IPR008964">
    <property type="entry name" value="Invasin/intimin_cell_adhesion"/>
</dbReference>